<evidence type="ECO:0000256" key="1">
    <source>
        <dbReference type="SAM" id="SignalP"/>
    </source>
</evidence>
<dbReference type="EMBL" id="ML210218">
    <property type="protein sequence ID" value="TFK23437.1"/>
    <property type="molecule type" value="Genomic_DNA"/>
</dbReference>
<proteinExistence type="predicted"/>
<name>A0A5C3KT52_COPMA</name>
<keyword evidence="1" id="KW-0732">Signal</keyword>
<evidence type="ECO:0000313" key="2">
    <source>
        <dbReference type="EMBL" id="TFK23437.1"/>
    </source>
</evidence>
<dbReference type="AlphaFoldDB" id="A0A5C3KT52"/>
<organism evidence="2 3">
    <name type="scientific">Coprinopsis marcescibilis</name>
    <name type="common">Agaric fungus</name>
    <name type="synonym">Psathyrella marcescibilis</name>
    <dbReference type="NCBI Taxonomy" id="230819"/>
    <lineage>
        <taxon>Eukaryota</taxon>
        <taxon>Fungi</taxon>
        <taxon>Dikarya</taxon>
        <taxon>Basidiomycota</taxon>
        <taxon>Agaricomycotina</taxon>
        <taxon>Agaricomycetes</taxon>
        <taxon>Agaricomycetidae</taxon>
        <taxon>Agaricales</taxon>
        <taxon>Agaricineae</taxon>
        <taxon>Psathyrellaceae</taxon>
        <taxon>Coprinopsis</taxon>
    </lineage>
</organism>
<accession>A0A5C3KT52</accession>
<sequence length="163" mass="18027">MQTRLGYILALLTLGVSVYGLPAPKQQTTFDCTVESIISIAAYTSLDRTGLFWKAGEGVTVVEAEHVARTFNRKHLRDVWDEPTENKILDSCGRVGKDGWLIMSKAMASIALGEAWAIVPDRNLGSQDDIYFNAELAILRERGVRVIRVDTDGTILGVFSPQR</sequence>
<feature type="signal peptide" evidence="1">
    <location>
        <begin position="1"/>
        <end position="20"/>
    </location>
</feature>
<keyword evidence="3" id="KW-1185">Reference proteome</keyword>
<reference evidence="2 3" key="1">
    <citation type="journal article" date="2019" name="Nat. Ecol. Evol.">
        <title>Megaphylogeny resolves global patterns of mushroom evolution.</title>
        <authorList>
            <person name="Varga T."/>
            <person name="Krizsan K."/>
            <person name="Foldi C."/>
            <person name="Dima B."/>
            <person name="Sanchez-Garcia M."/>
            <person name="Sanchez-Ramirez S."/>
            <person name="Szollosi G.J."/>
            <person name="Szarkandi J.G."/>
            <person name="Papp V."/>
            <person name="Albert L."/>
            <person name="Andreopoulos W."/>
            <person name="Angelini C."/>
            <person name="Antonin V."/>
            <person name="Barry K.W."/>
            <person name="Bougher N.L."/>
            <person name="Buchanan P."/>
            <person name="Buyck B."/>
            <person name="Bense V."/>
            <person name="Catcheside P."/>
            <person name="Chovatia M."/>
            <person name="Cooper J."/>
            <person name="Damon W."/>
            <person name="Desjardin D."/>
            <person name="Finy P."/>
            <person name="Geml J."/>
            <person name="Haridas S."/>
            <person name="Hughes K."/>
            <person name="Justo A."/>
            <person name="Karasinski D."/>
            <person name="Kautmanova I."/>
            <person name="Kiss B."/>
            <person name="Kocsube S."/>
            <person name="Kotiranta H."/>
            <person name="LaButti K.M."/>
            <person name="Lechner B.E."/>
            <person name="Liimatainen K."/>
            <person name="Lipzen A."/>
            <person name="Lukacs Z."/>
            <person name="Mihaltcheva S."/>
            <person name="Morgado L.N."/>
            <person name="Niskanen T."/>
            <person name="Noordeloos M.E."/>
            <person name="Ohm R.A."/>
            <person name="Ortiz-Santana B."/>
            <person name="Ovrebo C."/>
            <person name="Racz N."/>
            <person name="Riley R."/>
            <person name="Savchenko A."/>
            <person name="Shiryaev A."/>
            <person name="Soop K."/>
            <person name="Spirin V."/>
            <person name="Szebenyi C."/>
            <person name="Tomsovsky M."/>
            <person name="Tulloss R.E."/>
            <person name="Uehling J."/>
            <person name="Grigoriev I.V."/>
            <person name="Vagvolgyi C."/>
            <person name="Papp T."/>
            <person name="Martin F.M."/>
            <person name="Miettinen O."/>
            <person name="Hibbett D.S."/>
            <person name="Nagy L.G."/>
        </authorList>
    </citation>
    <scope>NUCLEOTIDE SEQUENCE [LARGE SCALE GENOMIC DNA]</scope>
    <source>
        <strain evidence="2 3">CBS 121175</strain>
    </source>
</reference>
<feature type="chain" id="PRO_5022857518" evidence="1">
    <location>
        <begin position="21"/>
        <end position="163"/>
    </location>
</feature>
<gene>
    <name evidence="2" type="ORF">FA15DRAFT_705429</name>
</gene>
<protein>
    <submittedName>
        <fullName evidence="2">Uncharacterized protein</fullName>
    </submittedName>
</protein>
<evidence type="ECO:0000313" key="3">
    <source>
        <dbReference type="Proteomes" id="UP000307440"/>
    </source>
</evidence>
<dbReference type="Proteomes" id="UP000307440">
    <property type="component" value="Unassembled WGS sequence"/>
</dbReference>